<name>A0A5J9UJX4_9POAL</name>
<evidence type="ECO:0000313" key="2">
    <source>
        <dbReference type="EMBL" id="TVU24093.1"/>
    </source>
</evidence>
<dbReference type="EMBL" id="RWGY01000013">
    <property type="protein sequence ID" value="TVU24093.1"/>
    <property type="molecule type" value="Genomic_DNA"/>
</dbReference>
<dbReference type="Gramene" id="TVU24093">
    <property type="protein sequence ID" value="TVU24093"/>
    <property type="gene ID" value="EJB05_26489"/>
</dbReference>
<evidence type="ECO:0000256" key="1">
    <source>
        <dbReference type="SAM" id="MobiDB-lite"/>
    </source>
</evidence>
<feature type="non-terminal residue" evidence="2">
    <location>
        <position position="1"/>
    </location>
</feature>
<reference evidence="2 3" key="1">
    <citation type="journal article" date="2019" name="Sci. Rep.">
        <title>A high-quality genome of Eragrostis curvula grass provides insights into Poaceae evolution and supports new strategies to enhance forage quality.</title>
        <authorList>
            <person name="Carballo J."/>
            <person name="Santos B.A.C.M."/>
            <person name="Zappacosta D."/>
            <person name="Garbus I."/>
            <person name="Selva J.P."/>
            <person name="Gallo C.A."/>
            <person name="Diaz A."/>
            <person name="Albertini E."/>
            <person name="Caccamo M."/>
            <person name="Echenique V."/>
        </authorList>
    </citation>
    <scope>NUCLEOTIDE SEQUENCE [LARGE SCALE GENOMIC DNA]</scope>
    <source>
        <strain evidence="3">cv. Victoria</strain>
        <tissue evidence="2">Leaf</tissue>
    </source>
</reference>
<protein>
    <submittedName>
        <fullName evidence="2">Uncharacterized protein</fullName>
    </submittedName>
</protein>
<dbReference type="AlphaFoldDB" id="A0A5J9UJX4"/>
<proteinExistence type="predicted"/>
<gene>
    <name evidence="2" type="ORF">EJB05_26489</name>
</gene>
<accession>A0A5J9UJX4</accession>
<feature type="region of interest" description="Disordered" evidence="1">
    <location>
        <begin position="318"/>
        <end position="341"/>
    </location>
</feature>
<comment type="caution">
    <text evidence="2">The sequence shown here is derived from an EMBL/GenBank/DDBJ whole genome shotgun (WGS) entry which is preliminary data.</text>
</comment>
<feature type="region of interest" description="Disordered" evidence="1">
    <location>
        <begin position="769"/>
        <end position="795"/>
    </location>
</feature>
<evidence type="ECO:0000313" key="3">
    <source>
        <dbReference type="Proteomes" id="UP000324897"/>
    </source>
</evidence>
<organism evidence="2 3">
    <name type="scientific">Eragrostis curvula</name>
    <name type="common">weeping love grass</name>
    <dbReference type="NCBI Taxonomy" id="38414"/>
    <lineage>
        <taxon>Eukaryota</taxon>
        <taxon>Viridiplantae</taxon>
        <taxon>Streptophyta</taxon>
        <taxon>Embryophyta</taxon>
        <taxon>Tracheophyta</taxon>
        <taxon>Spermatophyta</taxon>
        <taxon>Magnoliopsida</taxon>
        <taxon>Liliopsida</taxon>
        <taxon>Poales</taxon>
        <taxon>Poaceae</taxon>
        <taxon>PACMAD clade</taxon>
        <taxon>Chloridoideae</taxon>
        <taxon>Eragrostideae</taxon>
        <taxon>Eragrostidinae</taxon>
        <taxon>Eragrostis</taxon>
    </lineage>
</organism>
<dbReference type="Proteomes" id="UP000324897">
    <property type="component" value="Chromosome 2"/>
</dbReference>
<sequence>MRDQEDHIIEQYRTKGYAMEEVEVMDGDDDGEEQVEVATAATLGAGAGHLAVFAATLPTLALNCPKDLAKLHHLTLVAVATISAFAWACLSEGVYPHSEAFYRVYKARHTPIYYHEDHLSPSFGVVDFIAREGFVTPLPSFNPPPFHEWVKDWFYYDASSSGLSSGRAVDIHIVNDLEPFMNSGVSQSLEAFLRVSERLTLREILEECFVANVRPLARDVWRPSFLSKSFTLWSAQDRVTSFLGEFSQKEWIEWRRRGIDRRINRVYQGLDIFQSEHPYPEDLDSEDEGAYELIASGPPYFSASACSTVEMDPFTHVETPEVSSSPRNAEIPSPERVPSAEDPAACQDTHALMPSTDLYSFSLAEFGLSVDINTGEVVDSENTCATTFAGSLPSCSGVKSGFSLPKKSSFSDVLGKHKFDELVVSDTIPSEGVASAIPSGDLQPSSQPLALVDQFHGHMNIDLREVDPQAILSSLSEDLRDVELLNSFAKKLRLPKVELGLSNLSSEALFRSLISHQVKACARLHLPLEDEISRISSLESSLAKADEALKASSSAVSKLEREISLSFIGLLKELLRTVGANYDILPEGSSPEDAAEWLRVNVKGLVKACRDYSFDAVVLMIRDLMHSFLCGGSDAIEVVARPSFTAKASDPGFSYGEVEAKCFRLIDEFWWKKVRTVVPDLPQVIPPEFLPFCLSSTLDMDSLWDRLPRGIVKELMRCGFKRGDALPQDLVDHFEELDRLTGRNALIEVPPQPVPLAVVPPGMIVISDDEGPDIRRAKPSQCSGVASRTRSKTRK</sequence>
<keyword evidence="3" id="KW-1185">Reference proteome</keyword>